<organism evidence="1">
    <name type="scientific">Porphyromonas phage phage019a_ATCC49417</name>
    <dbReference type="NCBI Taxonomy" id="3154109"/>
    <lineage>
        <taxon>Viruses</taxon>
    </lineage>
</organism>
<dbReference type="EMBL" id="BK068100">
    <property type="protein sequence ID" value="DBA55538.1"/>
    <property type="molecule type" value="Genomic_DNA"/>
</dbReference>
<sequence>MVCRWCREACAGQREDGKVVQAEPCRSGHTEEDRHGVRLNRCPSAAGGRGDGDLLFRHQRVAMRSEIVIIDGAMDGAGAQVNLVKKSVPVSVVGSSSTPYMIAKWDLDKNLVGVAGVDKYYTCVIKYKFTKKTPACRIYPYINGAFSMGVLDEGENVSVYYPNLKYNETINTVRLYAFSASGKGGDFGSIDVDWVCLYEGKLDNPPLSFMPSSSDLSPSLKWVGTSLQVNGMSPVNLKGEKGDTGTFSAEQSLMLEHHDTTLSEHGVSISELKEKFGKLEPSILINSDSEYLSAIAAIEQAAQAKSGSVCSTIRLTNAGLPIILPCPELLMDREITITRVHEPLQACAMWSRAFYIHTNKSSSQVGIVTPGAMPFTNFVYRSSLPSVSGCKGYELSSSVTGSNKFRAISDIDCSQALSLTFRAIGTSRGVRWLLMDASVFDARVGVSDMERVWGAVSQVRGEEPWTAKMNGIVIPRNYITASNFTITDKMSRITYNGSSRTVYMTVPSSLPDGFEFRIQNNSQNSILLQGAPVVGGIRSIPRRSIYEVRKDNGSLIIYPILSNLDSSTGM</sequence>
<protein>
    <recommendedName>
        <fullName evidence="2">Tail fiber protein</fullName>
    </recommendedName>
</protein>
<reference evidence="1" key="2">
    <citation type="submission" date="2024-05" db="EMBL/GenBank/DDBJ databases">
        <authorList>
            <person name="Matrishin C.B."/>
            <person name="Kauffman K.M."/>
        </authorList>
    </citation>
    <scope>NUCLEOTIDE SEQUENCE</scope>
</reference>
<proteinExistence type="predicted"/>
<name>A0AAT9JD45_9VIRU</name>
<evidence type="ECO:0008006" key="2">
    <source>
        <dbReference type="Google" id="ProtNLM"/>
    </source>
</evidence>
<accession>A0AAT9JD45</accession>
<reference evidence="1" key="1">
    <citation type="journal article" date="2023" name="Microbiome">
        <title>Phages are unrecognized players in the ecology of the oral pathogen Porphyromonas gingivalis.</title>
        <authorList>
            <person name="Matrishin C.B."/>
            <person name="Haase E.M."/>
            <person name="Dewhirst F.E."/>
            <person name="Mark Welch J.L."/>
            <person name="Miranda-Sanchez F."/>
            <person name="Chen T."/>
            <person name="MacFarland D.C."/>
            <person name="Kauffman K.M."/>
        </authorList>
    </citation>
    <scope>NUCLEOTIDE SEQUENCE</scope>
</reference>
<evidence type="ECO:0000313" key="1">
    <source>
        <dbReference type="EMBL" id="DBA55538.1"/>
    </source>
</evidence>